<accession>A0ACC0NKB1</accession>
<organism evidence="1 2">
    <name type="scientific">Rhododendron molle</name>
    <name type="common">Chinese azalea</name>
    <name type="synonym">Azalea mollis</name>
    <dbReference type="NCBI Taxonomy" id="49168"/>
    <lineage>
        <taxon>Eukaryota</taxon>
        <taxon>Viridiplantae</taxon>
        <taxon>Streptophyta</taxon>
        <taxon>Embryophyta</taxon>
        <taxon>Tracheophyta</taxon>
        <taxon>Spermatophyta</taxon>
        <taxon>Magnoliopsida</taxon>
        <taxon>eudicotyledons</taxon>
        <taxon>Gunneridae</taxon>
        <taxon>Pentapetalae</taxon>
        <taxon>asterids</taxon>
        <taxon>Ericales</taxon>
        <taxon>Ericaceae</taxon>
        <taxon>Ericoideae</taxon>
        <taxon>Rhodoreae</taxon>
        <taxon>Rhododendron</taxon>
    </lineage>
</organism>
<proteinExistence type="predicted"/>
<sequence length="849" mass="93634">MEAIEEDDGNLKATNFDEDEARKRTFSELKTYNLDLLDLLQNPKKKPSSLPQLHRFLSRSSPHTLQPFFDYTLFPLLLLLDAAVNCRSPPKVEGSVMVDIPKVPHKVSDVAAEGVLQCLEELLKKCHLGSVDQMVVILKKLTYAAMFSPSEASEEFREGVLKCFRAVLLCLHLCHNKSCSCKQVNGTPALLDGRDMHSILPKDASETEECLLAFLHTQTASAAVGHWLSLLLKAADIEAGRGHRGSAKVRVEAFFTLRMLVAKVGTADALAFFLPGVVSQFAKVLHVSKTMISGAAGSVEAIDQAIRGLTEFLMLVLEDDANISGLGMSVTASTGFHSKTDDSAISFLEQLRHLPVKSQDQSVMVVENPSEAVRTDTPKFGLKEKGSVNSGNVIGSFHVNRTKEWIIKTSAHVNKLLSATFPHLCVHSAIKVRQGVLAAIRGLLSKCSYTLKDSRLMLLECLCVLVCDDSESVSSTAQIFLRSLFSSNKKHHVQCDFAEIFSRSIEKLPKVVLGSGDSLAVSEVQKLLVVIYFSGPQLVVDHLLQSPVTTARFLDVFALCFSQNSAFAGSLDKLISARPSSAGYLHSITEMRASIFTNENKAGTDATPSEVSKFPCTQNKKALCPLENVHKEYELPRMPPWFVNVGSQKLYLALAGILRLVGLSLMAGCRSERSLSIVTDVPLSCIRKLVSEVRLKENSKESWQSWYHRTGSGQLLRQACTAVCLLNEILFGVSDKLVDSFALMFDEFGLRWEGTEGCGGGSDDVEPPHSVPSASIWKISEEKRSKSHLIDSIGSILHEYLSPELWSLPLDHKSSFEQPDGEEDITLHFFHDAALLYQERYIFLHQYCT</sequence>
<keyword evidence="2" id="KW-1185">Reference proteome</keyword>
<dbReference type="Proteomes" id="UP001062846">
    <property type="component" value="Chromosome 6"/>
</dbReference>
<evidence type="ECO:0000313" key="2">
    <source>
        <dbReference type="Proteomes" id="UP001062846"/>
    </source>
</evidence>
<protein>
    <submittedName>
        <fullName evidence="1">Uncharacterized protein</fullName>
    </submittedName>
</protein>
<evidence type="ECO:0000313" key="1">
    <source>
        <dbReference type="EMBL" id="KAI8553187.1"/>
    </source>
</evidence>
<name>A0ACC0NKB1_RHOML</name>
<reference evidence="1" key="1">
    <citation type="submission" date="2022-02" db="EMBL/GenBank/DDBJ databases">
        <title>Plant Genome Project.</title>
        <authorList>
            <person name="Zhang R.-G."/>
        </authorList>
    </citation>
    <scope>NUCLEOTIDE SEQUENCE</scope>
    <source>
        <strain evidence="1">AT1</strain>
    </source>
</reference>
<comment type="caution">
    <text evidence="1">The sequence shown here is derived from an EMBL/GenBank/DDBJ whole genome shotgun (WGS) entry which is preliminary data.</text>
</comment>
<gene>
    <name evidence="1" type="ORF">RHMOL_Rhmol06G0324600</name>
</gene>
<dbReference type="EMBL" id="CM046393">
    <property type="protein sequence ID" value="KAI8553187.1"/>
    <property type="molecule type" value="Genomic_DNA"/>
</dbReference>